<dbReference type="Proteomes" id="UP000279446">
    <property type="component" value="Unassembled WGS sequence"/>
</dbReference>
<dbReference type="AlphaFoldDB" id="A0A3S1DW00"/>
<gene>
    <name evidence="2" type="ORF">EJP82_11300</name>
</gene>
<feature type="domain" description="YqzN/YkzM" evidence="1">
    <location>
        <begin position="20"/>
        <end position="70"/>
    </location>
</feature>
<proteinExistence type="predicted"/>
<comment type="caution">
    <text evidence="2">The sequence shown here is derived from an EMBL/GenBank/DDBJ whole genome shotgun (WGS) entry which is preliminary data.</text>
</comment>
<dbReference type="Pfam" id="PF26160">
    <property type="entry name" value="YqzN_YkzM"/>
    <property type="match status" value="1"/>
</dbReference>
<organism evidence="2 3">
    <name type="scientific">Paenibacillus anaericanus</name>
    <dbReference type="NCBI Taxonomy" id="170367"/>
    <lineage>
        <taxon>Bacteria</taxon>
        <taxon>Bacillati</taxon>
        <taxon>Bacillota</taxon>
        <taxon>Bacilli</taxon>
        <taxon>Bacillales</taxon>
        <taxon>Paenibacillaceae</taxon>
        <taxon>Paenibacillus</taxon>
    </lineage>
</organism>
<evidence type="ECO:0000313" key="3">
    <source>
        <dbReference type="Proteomes" id="UP000279446"/>
    </source>
</evidence>
<evidence type="ECO:0000259" key="1">
    <source>
        <dbReference type="Pfam" id="PF26160"/>
    </source>
</evidence>
<evidence type="ECO:0000313" key="2">
    <source>
        <dbReference type="EMBL" id="RUT46432.1"/>
    </source>
</evidence>
<name>A0A3S1DW00_9BACL</name>
<reference evidence="2 3" key="1">
    <citation type="submission" date="2018-12" db="EMBL/GenBank/DDBJ databases">
        <authorList>
            <person name="Sun L."/>
            <person name="Chen Z."/>
        </authorList>
    </citation>
    <scope>NUCLEOTIDE SEQUENCE [LARGE SCALE GENOMIC DNA]</scope>
    <source>
        <strain evidence="2 3">DSM 15890</strain>
    </source>
</reference>
<dbReference type="InterPro" id="IPR058869">
    <property type="entry name" value="YqzN_YkzM"/>
</dbReference>
<sequence>MAERKGFFKGAAKEVSITSPAYSVTEITANAEVIAGVKSEVMAGAFHGIDTEVLTVKEAKDLVQQFLEKKVK</sequence>
<dbReference type="OrthoDB" id="2628737at2"/>
<accession>A0A3S1DW00</accession>
<keyword evidence="3" id="KW-1185">Reference proteome</keyword>
<dbReference type="RefSeq" id="WP_127192165.1">
    <property type="nucleotide sequence ID" value="NZ_RZNY01000008.1"/>
</dbReference>
<dbReference type="EMBL" id="RZNY01000008">
    <property type="protein sequence ID" value="RUT46432.1"/>
    <property type="molecule type" value="Genomic_DNA"/>
</dbReference>
<protein>
    <recommendedName>
        <fullName evidence="1">YqzN/YkzM domain-containing protein</fullName>
    </recommendedName>
</protein>